<organism evidence="1 2">
    <name type="scientific">Corynebacterium meridianum</name>
    <dbReference type="NCBI Taxonomy" id="2765363"/>
    <lineage>
        <taxon>Bacteria</taxon>
        <taxon>Bacillati</taxon>
        <taxon>Actinomycetota</taxon>
        <taxon>Actinomycetes</taxon>
        <taxon>Mycobacteriales</taxon>
        <taxon>Corynebacteriaceae</taxon>
        <taxon>Corynebacterium</taxon>
    </lineage>
</organism>
<name>A0A934M7P0_9CORY</name>
<dbReference type="CDD" id="cd02603">
    <property type="entry name" value="HAD_sEH-N_like"/>
    <property type="match status" value="1"/>
</dbReference>
<dbReference type="SFLD" id="SFLDS00003">
    <property type="entry name" value="Haloacid_Dehalogenase"/>
    <property type="match status" value="1"/>
</dbReference>
<dbReference type="EMBL" id="JAEIOS010000013">
    <property type="protein sequence ID" value="MBI8989794.1"/>
    <property type="molecule type" value="Genomic_DNA"/>
</dbReference>
<sequence length="191" mass="21193">MQTYLFDLYGVLLTTQTDVHLRAIEAAVGTDERLWPLYWELRGPLDAGELTPAEYWERIRATLELPPFDVDAVVEADIASWLDEDVDAVAYVGELIDAGNRVGLLSNIPTFLAERVRARHTWLERFDAVTMSCDIGVAKPDPGAYRAACAALGAEPGEVLFFDDNPVNVAAARDFGMRAVEVTGRLVEWNH</sequence>
<dbReference type="Proteomes" id="UP000645966">
    <property type="component" value="Unassembled WGS sequence"/>
</dbReference>
<evidence type="ECO:0000313" key="2">
    <source>
        <dbReference type="Proteomes" id="UP000645966"/>
    </source>
</evidence>
<gene>
    <name evidence="1" type="ORF">JDV75_08480</name>
</gene>
<dbReference type="RefSeq" id="WP_198738824.1">
    <property type="nucleotide sequence ID" value="NZ_JAEIOS010000013.1"/>
</dbReference>
<comment type="caution">
    <text evidence="1">The sequence shown here is derived from an EMBL/GenBank/DDBJ whole genome shotgun (WGS) entry which is preliminary data.</text>
</comment>
<protein>
    <submittedName>
        <fullName evidence="1">HAD family phosphatase</fullName>
    </submittedName>
</protein>
<dbReference type="InterPro" id="IPR036412">
    <property type="entry name" value="HAD-like_sf"/>
</dbReference>
<dbReference type="NCBIfam" id="TIGR01509">
    <property type="entry name" value="HAD-SF-IA-v3"/>
    <property type="match status" value="1"/>
</dbReference>
<dbReference type="Gene3D" id="3.40.50.1000">
    <property type="entry name" value="HAD superfamily/HAD-like"/>
    <property type="match status" value="1"/>
</dbReference>
<dbReference type="Pfam" id="PF00702">
    <property type="entry name" value="Hydrolase"/>
    <property type="match status" value="1"/>
</dbReference>
<dbReference type="PANTHER" id="PTHR43611:SF3">
    <property type="entry name" value="FLAVIN MONONUCLEOTIDE HYDROLASE 1, CHLOROPLATIC"/>
    <property type="match status" value="1"/>
</dbReference>
<reference evidence="1" key="1">
    <citation type="submission" date="2020-12" db="EMBL/GenBank/DDBJ databases">
        <title>Genome public.</title>
        <authorList>
            <person name="Sun Q."/>
        </authorList>
    </citation>
    <scope>NUCLEOTIDE SEQUENCE</scope>
    <source>
        <strain evidence="1">CCM 8863</strain>
    </source>
</reference>
<evidence type="ECO:0000313" key="1">
    <source>
        <dbReference type="EMBL" id="MBI8989794.1"/>
    </source>
</evidence>
<dbReference type="PANTHER" id="PTHR43611">
    <property type="entry name" value="ALPHA-D-GLUCOSE 1-PHOSPHATE PHOSPHATASE"/>
    <property type="match status" value="1"/>
</dbReference>
<dbReference type="InterPro" id="IPR023214">
    <property type="entry name" value="HAD_sf"/>
</dbReference>
<dbReference type="SUPFAM" id="SSF56784">
    <property type="entry name" value="HAD-like"/>
    <property type="match status" value="1"/>
</dbReference>
<keyword evidence="2" id="KW-1185">Reference proteome</keyword>
<proteinExistence type="predicted"/>
<dbReference type="AlphaFoldDB" id="A0A934M7P0"/>
<accession>A0A934M7P0</accession>
<dbReference type="SFLD" id="SFLDG01129">
    <property type="entry name" value="C1.5:_HAD__Beta-PGM__Phosphata"/>
    <property type="match status" value="1"/>
</dbReference>
<dbReference type="InterPro" id="IPR006439">
    <property type="entry name" value="HAD-SF_hydro_IA"/>
</dbReference>